<dbReference type="AlphaFoldDB" id="A0A0J6I0C8"/>
<feature type="transmembrane region" description="Helical" evidence="1">
    <location>
        <begin position="169"/>
        <end position="190"/>
    </location>
</feature>
<feature type="domain" description="Rhodopsin" evidence="2">
    <location>
        <begin position="34"/>
        <end position="266"/>
    </location>
</feature>
<protein>
    <recommendedName>
        <fullName evidence="2">Rhodopsin domain-containing protein</fullName>
    </recommendedName>
</protein>
<name>A0A0J6I0C8_COCPO</name>
<keyword evidence="1" id="KW-0812">Transmembrane</keyword>
<keyword evidence="1" id="KW-1133">Transmembrane helix</keyword>
<gene>
    <name evidence="3" type="ORF">CPAG_01044</name>
</gene>
<dbReference type="PANTHER" id="PTHR39614">
    <property type="entry name" value="INTEGRAL MEMBRANE PROTEIN"/>
    <property type="match status" value="1"/>
</dbReference>
<keyword evidence="1" id="KW-0472">Membrane</keyword>
<reference evidence="3 4" key="1">
    <citation type="submission" date="2007-06" db="EMBL/GenBank/DDBJ databases">
        <title>The Genome Sequence of Coccidioides posadasii RMSCC_3488.</title>
        <authorList>
            <consortium name="Coccidioides Genome Resources Consortium"/>
            <consortium name="The Broad Institute Genome Sequencing Platform"/>
            <person name="Henn M.R."/>
            <person name="Sykes S."/>
            <person name="Young S."/>
            <person name="Jaffe D."/>
            <person name="Berlin A."/>
            <person name="Alvarez P."/>
            <person name="Butler J."/>
            <person name="Gnerre S."/>
            <person name="Grabherr M."/>
            <person name="Mauceli E."/>
            <person name="Brockman W."/>
            <person name="Kodira C."/>
            <person name="Alvarado L."/>
            <person name="Zeng Q."/>
            <person name="Crawford M."/>
            <person name="Antoine C."/>
            <person name="Devon K."/>
            <person name="Galgiani J."/>
            <person name="Orsborn K."/>
            <person name="Lewis M.L."/>
            <person name="Nusbaum C."/>
            <person name="Galagan J."/>
            <person name="Birren B."/>
        </authorList>
    </citation>
    <scope>NUCLEOTIDE SEQUENCE [LARGE SCALE GENOMIC DNA]</scope>
    <source>
        <strain evidence="3 4">RMSCC 3488</strain>
    </source>
</reference>
<dbReference type="InterPro" id="IPR049326">
    <property type="entry name" value="Rhodopsin_dom_fungi"/>
</dbReference>
<dbReference type="EMBL" id="DS268109">
    <property type="protein sequence ID" value="KMM64692.1"/>
    <property type="molecule type" value="Genomic_DNA"/>
</dbReference>
<evidence type="ECO:0000313" key="4">
    <source>
        <dbReference type="Proteomes" id="UP000054567"/>
    </source>
</evidence>
<evidence type="ECO:0000313" key="3">
    <source>
        <dbReference type="EMBL" id="KMM64692.1"/>
    </source>
</evidence>
<feature type="transmembrane region" description="Helical" evidence="1">
    <location>
        <begin position="16"/>
        <end position="38"/>
    </location>
</feature>
<sequence length="358" mass="39756">MARGPYHISDDEHGPYVVVFAALLMTYTILCFIARLVMRFTINGPLGADDWTVAAGSIIAVIQSALKISEARHGLGKRTDTVGLDDIEAIGKLSFAGDILYIAGMALSRAASFLLIARLTRQTHHARAAYVGVLITGVLGFVSMFVLGLRCNFAPWRIVPKCSETTTRWYIIEGLGTFVELIAAWIPIYLVWSLRMRLKAKFVVLFAFSFRLPVFVIIAFRIYYLWRESVRNDPLFYGADSSVFLEAALHYGLMAATIPCLKPFVKAFNTGWFDTRGVDTSLHSDGYALSNLNRTKYSANAEIVSGSDEIDNLESIPRGRLRQRGSDTPSSAGSDIMIIRRTKAWNVSYENDDAAVLK</sequence>
<dbReference type="PANTHER" id="PTHR39614:SF2">
    <property type="entry name" value="INTEGRAL MEMBRANE PROTEIN"/>
    <property type="match status" value="1"/>
</dbReference>
<proteinExistence type="predicted"/>
<evidence type="ECO:0000256" key="1">
    <source>
        <dbReference type="SAM" id="Phobius"/>
    </source>
</evidence>
<reference evidence="4" key="3">
    <citation type="journal article" date="2010" name="Genome Res.">
        <title>Population genomic sequencing of Coccidioides fungi reveals recent hybridization and transposon control.</title>
        <authorList>
            <person name="Neafsey D.E."/>
            <person name="Barker B.M."/>
            <person name="Sharpton T.J."/>
            <person name="Stajich J.E."/>
            <person name="Park D.J."/>
            <person name="Whiston E."/>
            <person name="Hung C.-Y."/>
            <person name="McMahan C."/>
            <person name="White J."/>
            <person name="Sykes S."/>
            <person name="Heiman D."/>
            <person name="Young S."/>
            <person name="Zeng Q."/>
            <person name="Abouelleil A."/>
            <person name="Aftuck L."/>
            <person name="Bessette D."/>
            <person name="Brown A."/>
            <person name="FitzGerald M."/>
            <person name="Lui A."/>
            <person name="Macdonald J.P."/>
            <person name="Priest M."/>
            <person name="Orbach M.J."/>
            <person name="Galgiani J.N."/>
            <person name="Kirkland T.N."/>
            <person name="Cole G.T."/>
            <person name="Birren B.W."/>
            <person name="Henn M.R."/>
            <person name="Taylor J.W."/>
            <person name="Rounsley S.D."/>
        </authorList>
    </citation>
    <scope>NUCLEOTIDE SEQUENCE [LARGE SCALE GENOMIC DNA]</scope>
    <source>
        <strain evidence="4">RMSCC 3488</strain>
    </source>
</reference>
<dbReference type="Pfam" id="PF20684">
    <property type="entry name" value="Fung_rhodopsin"/>
    <property type="match status" value="1"/>
</dbReference>
<dbReference type="Proteomes" id="UP000054567">
    <property type="component" value="Unassembled WGS sequence"/>
</dbReference>
<organism evidence="3 4">
    <name type="scientific">Coccidioides posadasii RMSCC 3488</name>
    <dbReference type="NCBI Taxonomy" id="454284"/>
    <lineage>
        <taxon>Eukaryota</taxon>
        <taxon>Fungi</taxon>
        <taxon>Dikarya</taxon>
        <taxon>Ascomycota</taxon>
        <taxon>Pezizomycotina</taxon>
        <taxon>Eurotiomycetes</taxon>
        <taxon>Eurotiomycetidae</taxon>
        <taxon>Onygenales</taxon>
        <taxon>Onygenaceae</taxon>
        <taxon>Coccidioides</taxon>
    </lineage>
</organism>
<evidence type="ECO:0000259" key="2">
    <source>
        <dbReference type="Pfam" id="PF20684"/>
    </source>
</evidence>
<feature type="transmembrane region" description="Helical" evidence="1">
    <location>
        <begin position="129"/>
        <end position="149"/>
    </location>
</feature>
<feature type="transmembrane region" description="Helical" evidence="1">
    <location>
        <begin position="99"/>
        <end position="117"/>
    </location>
</feature>
<feature type="transmembrane region" description="Helical" evidence="1">
    <location>
        <begin position="202"/>
        <end position="226"/>
    </location>
</feature>
<dbReference type="OrthoDB" id="4192312at2759"/>
<dbReference type="VEuPathDB" id="FungiDB:CPAG_01044"/>
<accession>A0A0J6I0C8</accession>
<reference evidence="4" key="2">
    <citation type="journal article" date="2009" name="Genome Res.">
        <title>Comparative genomic analyses of the human fungal pathogens Coccidioides and their relatives.</title>
        <authorList>
            <person name="Sharpton T.J."/>
            <person name="Stajich J.E."/>
            <person name="Rounsley S.D."/>
            <person name="Gardner M.J."/>
            <person name="Wortman J.R."/>
            <person name="Jordar V.S."/>
            <person name="Maiti R."/>
            <person name="Kodira C.D."/>
            <person name="Neafsey D.E."/>
            <person name="Zeng Q."/>
            <person name="Hung C.-Y."/>
            <person name="McMahan C."/>
            <person name="Muszewska A."/>
            <person name="Grynberg M."/>
            <person name="Mandel M.A."/>
            <person name="Kellner E.M."/>
            <person name="Barker B.M."/>
            <person name="Galgiani J.N."/>
            <person name="Orbach M.J."/>
            <person name="Kirkland T.N."/>
            <person name="Cole G.T."/>
            <person name="Henn M.R."/>
            <person name="Birren B.W."/>
            <person name="Taylor J.W."/>
        </authorList>
    </citation>
    <scope>NUCLEOTIDE SEQUENCE [LARGE SCALE GENOMIC DNA]</scope>
    <source>
        <strain evidence="4">RMSCC 3488</strain>
    </source>
</reference>